<accession>G0JSQ8</accession>
<organism evidence="2 3">
    <name type="scientific">Acidithiobacillus ferrivorans SS3</name>
    <dbReference type="NCBI Taxonomy" id="743299"/>
    <lineage>
        <taxon>Bacteria</taxon>
        <taxon>Pseudomonadati</taxon>
        <taxon>Pseudomonadota</taxon>
        <taxon>Acidithiobacillia</taxon>
        <taxon>Acidithiobacillales</taxon>
        <taxon>Acidithiobacillaceae</taxon>
        <taxon>Acidithiobacillus</taxon>
    </lineage>
</organism>
<evidence type="ECO:0000313" key="2">
    <source>
        <dbReference type="EMBL" id="AEM46615.1"/>
    </source>
</evidence>
<dbReference type="Proteomes" id="UP000009220">
    <property type="component" value="Chromosome"/>
</dbReference>
<dbReference type="KEGG" id="afi:Acife_0392"/>
<reference evidence="2 3" key="1">
    <citation type="journal article" date="2011" name="J. Bacteriol.">
        <title>Draft genome of the psychrotolerant acidophile Acidithiobacillus ferrivorans SS3.</title>
        <authorList>
            <person name="Liljeqvist M."/>
            <person name="Valdes J."/>
            <person name="Holmes D.S."/>
            <person name="Dopson M."/>
        </authorList>
    </citation>
    <scope>NUCLEOTIDE SEQUENCE [LARGE SCALE GENOMIC DNA]</scope>
    <source>
        <strain evidence="2 3">SS3</strain>
    </source>
</reference>
<keyword evidence="1" id="KW-0812">Transmembrane</keyword>
<evidence type="ECO:0000313" key="3">
    <source>
        <dbReference type="Proteomes" id="UP000009220"/>
    </source>
</evidence>
<sequence length="233" mass="24888">MTSSDQYQSFMIGVIGDDIGRVILQLGILRCSVSAIEFTLGAKMTIVDWISKNVEWLFSGIAITVPLAVLGWFAHCRKKRNAGEATPSIVHSVTSHNQSGGITAHTVNVQEVRRSLSSGNAGAPQLARFPATSAFLHRYSELPEVGSFSANILQMLRNSGWNAIESASHIGDSSIVNVVIQVNAALEADDQSIDAPAAMEKLLAGEGIAVQTTRLAHNPLPKNSIYIRVGPVA</sequence>
<dbReference type="RefSeq" id="WP_014027886.1">
    <property type="nucleotide sequence ID" value="NC_015942.1"/>
</dbReference>
<protein>
    <submittedName>
        <fullName evidence="2">Uncharacterized protein</fullName>
    </submittedName>
</protein>
<keyword evidence="1" id="KW-0472">Membrane</keyword>
<dbReference type="eggNOG" id="COG4916">
    <property type="taxonomic scope" value="Bacteria"/>
</dbReference>
<keyword evidence="1" id="KW-1133">Transmembrane helix</keyword>
<dbReference type="EMBL" id="CP002985">
    <property type="protein sequence ID" value="AEM46615.1"/>
    <property type="molecule type" value="Genomic_DNA"/>
</dbReference>
<evidence type="ECO:0000256" key="1">
    <source>
        <dbReference type="SAM" id="Phobius"/>
    </source>
</evidence>
<gene>
    <name evidence="2" type="ORF">Acife_0392</name>
</gene>
<name>G0JSQ8_9PROT</name>
<proteinExistence type="predicted"/>
<dbReference type="AlphaFoldDB" id="G0JSQ8"/>
<dbReference type="HOGENOM" id="CLU_1187867_0_0_6"/>
<feature type="transmembrane region" description="Helical" evidence="1">
    <location>
        <begin position="56"/>
        <end position="74"/>
    </location>
</feature>